<gene>
    <name evidence="1" type="ORF">SR894_19985</name>
</gene>
<accession>A0ABZ0YJX6</accession>
<sequence length="390" mass="44471">MNRYINIALNKFESVPVSLRLDPDQDIAAEKCLVDLARLYHHYYLDSYGRRPPYPEPSQFEYLRFLAETRDFRILGGGIGDSTAKKRNASTELGQAFCRWFLSEHLNITYFAHMDKVLDKDPVDEFEGFKVLRVENGDAPDYLCAENMYSVYLAEAKGRYKSINFKNREFEAWRKQFSRVEVRDKDNTLRSVKGYVVGTRFATEENSSSVNSGIFAEDPQSPGDLKLDDFTASQVYRKIQKVHFADIFEKLNQPLVAAALIMNSVISDQLRIQAVTWRLALDSVGQMEFVGGYWKTSPGDLPFSLKQDGSISTYPPDPFRLDHGRGVFIGLERKVFESVCRSVRTNEAEKRPIAQPIEDIPPFYSAISLLRDGSILGPAEFFIPTGFIEV</sequence>
<dbReference type="Proteomes" id="UP001324794">
    <property type="component" value="Chromosome"/>
</dbReference>
<evidence type="ECO:0000313" key="2">
    <source>
        <dbReference type="Proteomes" id="UP001324794"/>
    </source>
</evidence>
<proteinExistence type="predicted"/>
<dbReference type="RefSeq" id="WP_133730567.1">
    <property type="nucleotide sequence ID" value="NZ_CP140255.1"/>
</dbReference>
<name>A0ABZ0YJX6_9GAMM</name>
<protein>
    <submittedName>
        <fullName evidence="1">Uncharacterized protein</fullName>
    </submittedName>
</protein>
<dbReference type="EMBL" id="CP140255">
    <property type="protein sequence ID" value="WQH12405.1"/>
    <property type="molecule type" value="Genomic_DNA"/>
</dbReference>
<evidence type="ECO:0000313" key="1">
    <source>
        <dbReference type="EMBL" id="WQH12405.1"/>
    </source>
</evidence>
<reference evidence="1 2" key="1">
    <citation type="submission" date="2023-11" db="EMBL/GenBank/DDBJ databases">
        <title>MicrobeMod: A computational toolkit for identifying prokaryotic methylation and restriction-modification with nanopore sequencing.</title>
        <authorList>
            <person name="Crits-Christoph A."/>
            <person name="Kang S.C."/>
            <person name="Lee H."/>
            <person name="Ostrov N."/>
        </authorList>
    </citation>
    <scope>NUCLEOTIDE SEQUENCE [LARGE SCALE GENOMIC DNA]</scope>
    <source>
        <strain evidence="1 2">ATCC BAA-805</strain>
    </source>
</reference>
<organism evidence="1 2">
    <name type="scientific">Vreelandella neptunia</name>
    <dbReference type="NCBI Taxonomy" id="115551"/>
    <lineage>
        <taxon>Bacteria</taxon>
        <taxon>Pseudomonadati</taxon>
        <taxon>Pseudomonadota</taxon>
        <taxon>Gammaproteobacteria</taxon>
        <taxon>Oceanospirillales</taxon>
        <taxon>Halomonadaceae</taxon>
        <taxon>Vreelandella</taxon>
    </lineage>
</organism>
<keyword evidence="2" id="KW-1185">Reference proteome</keyword>